<evidence type="ECO:0000313" key="2">
    <source>
        <dbReference type="WBParaSite" id="Pan_g14270.t1"/>
    </source>
</evidence>
<dbReference type="Gene3D" id="3.80.10.10">
    <property type="entry name" value="Ribonuclease Inhibitor"/>
    <property type="match status" value="1"/>
</dbReference>
<evidence type="ECO:0000313" key="1">
    <source>
        <dbReference type="Proteomes" id="UP000492821"/>
    </source>
</evidence>
<name>A0A7E4UYC4_PANRE</name>
<dbReference type="Proteomes" id="UP000492821">
    <property type="component" value="Unassembled WGS sequence"/>
</dbReference>
<dbReference type="SUPFAM" id="SSF52047">
    <property type="entry name" value="RNI-like"/>
    <property type="match status" value="1"/>
</dbReference>
<protein>
    <submittedName>
        <fullName evidence="2">F-box/LRR-repeat protein 4</fullName>
    </submittedName>
</protein>
<organism evidence="1 2">
    <name type="scientific">Panagrellus redivivus</name>
    <name type="common">Microworm</name>
    <dbReference type="NCBI Taxonomy" id="6233"/>
    <lineage>
        <taxon>Eukaryota</taxon>
        <taxon>Metazoa</taxon>
        <taxon>Ecdysozoa</taxon>
        <taxon>Nematoda</taxon>
        <taxon>Chromadorea</taxon>
        <taxon>Rhabditida</taxon>
        <taxon>Tylenchina</taxon>
        <taxon>Panagrolaimomorpha</taxon>
        <taxon>Panagrolaimoidea</taxon>
        <taxon>Panagrolaimidae</taxon>
        <taxon>Panagrellus</taxon>
    </lineage>
</organism>
<proteinExistence type="predicted"/>
<dbReference type="InterPro" id="IPR032675">
    <property type="entry name" value="LRR_dom_sf"/>
</dbReference>
<reference evidence="1" key="1">
    <citation type="journal article" date="2013" name="Genetics">
        <title>The draft genome and transcriptome of Panagrellus redivivus are shaped by the harsh demands of a free-living lifestyle.</title>
        <authorList>
            <person name="Srinivasan J."/>
            <person name="Dillman A.R."/>
            <person name="Macchietto M.G."/>
            <person name="Heikkinen L."/>
            <person name="Lakso M."/>
            <person name="Fracchia K.M."/>
            <person name="Antoshechkin I."/>
            <person name="Mortazavi A."/>
            <person name="Wong G."/>
            <person name="Sternberg P.W."/>
        </authorList>
    </citation>
    <scope>NUCLEOTIDE SEQUENCE [LARGE SCALE GENOMIC DNA]</scope>
    <source>
        <strain evidence="1">MT8872</strain>
    </source>
</reference>
<reference evidence="2" key="2">
    <citation type="submission" date="2020-10" db="UniProtKB">
        <authorList>
            <consortium name="WormBaseParasite"/>
        </authorList>
    </citation>
    <scope>IDENTIFICATION</scope>
</reference>
<dbReference type="AlphaFoldDB" id="A0A7E4UYC4"/>
<accession>A0A7E4UYC4</accession>
<keyword evidence="1" id="KW-1185">Reference proteome</keyword>
<dbReference type="WBParaSite" id="Pan_g14270.t1">
    <property type="protein sequence ID" value="Pan_g14270.t1"/>
    <property type="gene ID" value="Pan_g14270"/>
</dbReference>
<sequence>MPFPLQALDYGSRCRLRELVTPAEAYDFQLAAPHFDGLNPIQKVHDRLLVYTRVYLNDNVQLCAKAFPAKNLNTDELYIIKRELIIAKFAANHSAQLITDRFITSLECLTFRNCDLTAKFLQDLSIKTKNDVQRLTIQQCTLNDDVTLDFVCLLFKKLKSLCVSDNYFLKRTWIDTFVLHQFTNMAMIKIDGASIDLLKVEETQLINFMKAQSETFSIYITLQDNCDSKEVQQILSNLFGNRFWHLEKKDIFIGRKFAIGWQSSEERHQQYYILREDELNHERATEENAKSKPFSN</sequence>